<proteinExistence type="predicted"/>
<dbReference type="AlphaFoldDB" id="L1ME04"/>
<gene>
    <name evidence="2" type="ORF">HMPREF9997_01998</name>
</gene>
<sequence length="256" mass="27129">MSMSSFRHSTLIITVKVEALKVIKSATAWGVTGAMLAGIPLVVSAMMIAIAHNNPVILAKAGAAATHDGNGFFFVATQITAAAEILGFGTMIAWIYAREFMDNTAIGLAMLPMSRHITMTGKFLVYAAWTLITHLLLAIVMLLIAVGFRYGFPTGAHILRFLMLGAFTLLATPVIAWVSVCTRSLIAGCGAALALIILGQLGTLLGANSGWIPPAVPALWALQIVPTTTPQLLVFLALSVGFASLTYARWSRMQLA</sequence>
<dbReference type="RefSeq" id="WP_006064220.1">
    <property type="nucleotide sequence ID" value="NZ_KB290832.1"/>
</dbReference>
<reference evidence="2 3" key="1">
    <citation type="submission" date="2012-05" db="EMBL/GenBank/DDBJ databases">
        <authorList>
            <person name="Weinstock G."/>
            <person name="Sodergren E."/>
            <person name="Lobos E.A."/>
            <person name="Fulton L."/>
            <person name="Fulton R."/>
            <person name="Courtney L."/>
            <person name="Fronick C."/>
            <person name="O'Laughlin M."/>
            <person name="Godfrey J."/>
            <person name="Wilson R.M."/>
            <person name="Miner T."/>
            <person name="Farmer C."/>
            <person name="Delehaunty K."/>
            <person name="Cordes M."/>
            <person name="Minx P."/>
            <person name="Tomlinson C."/>
            <person name="Chen J."/>
            <person name="Wollam A."/>
            <person name="Pepin K.H."/>
            <person name="Bhonagiri V."/>
            <person name="Zhang X."/>
            <person name="Suruliraj S."/>
            <person name="Warren W."/>
            <person name="Mitreva M."/>
            <person name="Mardis E.R."/>
            <person name="Wilson R.K."/>
        </authorList>
    </citation>
    <scope>NUCLEOTIDE SEQUENCE [LARGE SCALE GENOMIC DNA]</scope>
    <source>
        <strain evidence="2 3">F0235</strain>
    </source>
</reference>
<feature type="transmembrane region" description="Helical" evidence="1">
    <location>
        <begin position="71"/>
        <end position="96"/>
    </location>
</feature>
<evidence type="ECO:0000256" key="1">
    <source>
        <dbReference type="SAM" id="Phobius"/>
    </source>
</evidence>
<dbReference type="HOGENOM" id="CLU_093174_0_0_11"/>
<protein>
    <recommendedName>
        <fullName evidence="4">ABC-2 type transporter</fullName>
    </recommendedName>
</protein>
<comment type="caution">
    <text evidence="2">The sequence shown here is derived from an EMBL/GenBank/DDBJ whole genome shotgun (WGS) entry which is preliminary data.</text>
</comment>
<dbReference type="eggNOG" id="COG1277">
    <property type="taxonomic scope" value="Bacteria"/>
</dbReference>
<evidence type="ECO:0000313" key="3">
    <source>
        <dbReference type="Proteomes" id="UP000010445"/>
    </source>
</evidence>
<feature type="transmembrane region" description="Helical" evidence="1">
    <location>
        <begin position="158"/>
        <end position="178"/>
    </location>
</feature>
<dbReference type="STRING" id="1035195.HMPREF9997_01998"/>
<feature type="transmembrane region" description="Helical" evidence="1">
    <location>
        <begin position="232"/>
        <end position="250"/>
    </location>
</feature>
<feature type="transmembrane region" description="Helical" evidence="1">
    <location>
        <begin position="123"/>
        <end position="146"/>
    </location>
</feature>
<dbReference type="Proteomes" id="UP000010445">
    <property type="component" value="Unassembled WGS sequence"/>
</dbReference>
<keyword evidence="1" id="KW-1133">Transmembrane helix</keyword>
<keyword evidence="1" id="KW-0472">Membrane</keyword>
<feature type="transmembrane region" description="Helical" evidence="1">
    <location>
        <begin position="185"/>
        <end position="212"/>
    </location>
</feature>
<dbReference type="PATRIC" id="fig|1035195.3.peg.1797"/>
<evidence type="ECO:0008006" key="4">
    <source>
        <dbReference type="Google" id="ProtNLM"/>
    </source>
</evidence>
<keyword evidence="3" id="KW-1185">Reference proteome</keyword>
<keyword evidence="1" id="KW-0812">Transmembrane</keyword>
<feature type="transmembrane region" description="Helical" evidence="1">
    <location>
        <begin position="26"/>
        <end position="51"/>
    </location>
</feature>
<evidence type="ECO:0000313" key="2">
    <source>
        <dbReference type="EMBL" id="EKX89171.1"/>
    </source>
</evidence>
<organism evidence="2 3">
    <name type="scientific">Corynebacterium durum F0235</name>
    <dbReference type="NCBI Taxonomy" id="1035195"/>
    <lineage>
        <taxon>Bacteria</taxon>
        <taxon>Bacillati</taxon>
        <taxon>Actinomycetota</taxon>
        <taxon>Actinomycetes</taxon>
        <taxon>Mycobacteriales</taxon>
        <taxon>Corynebacteriaceae</taxon>
        <taxon>Corynebacterium</taxon>
    </lineage>
</organism>
<accession>L1ME04</accession>
<name>L1ME04_9CORY</name>
<dbReference type="Pfam" id="PF12730">
    <property type="entry name" value="ABC2_membrane_4"/>
    <property type="match status" value="1"/>
</dbReference>
<dbReference type="EMBL" id="AMEM01000026">
    <property type="protein sequence ID" value="EKX89171.1"/>
    <property type="molecule type" value="Genomic_DNA"/>
</dbReference>